<feature type="transmembrane region" description="Helical" evidence="2">
    <location>
        <begin position="194"/>
        <end position="212"/>
    </location>
</feature>
<feature type="compositionally biased region" description="Low complexity" evidence="1">
    <location>
        <begin position="653"/>
        <end position="664"/>
    </location>
</feature>
<feature type="transmembrane region" description="Helical" evidence="2">
    <location>
        <begin position="428"/>
        <end position="445"/>
    </location>
</feature>
<feature type="transmembrane region" description="Helical" evidence="2">
    <location>
        <begin position="629"/>
        <end position="645"/>
    </location>
</feature>
<dbReference type="AlphaFoldDB" id="A0A1H0F7A1"/>
<organism evidence="3 4">
    <name type="scientific">Lentzea jiangxiensis</name>
    <dbReference type="NCBI Taxonomy" id="641025"/>
    <lineage>
        <taxon>Bacteria</taxon>
        <taxon>Bacillati</taxon>
        <taxon>Actinomycetota</taxon>
        <taxon>Actinomycetes</taxon>
        <taxon>Pseudonocardiales</taxon>
        <taxon>Pseudonocardiaceae</taxon>
        <taxon>Lentzea</taxon>
    </lineage>
</organism>
<keyword evidence="2" id="KW-0812">Transmembrane</keyword>
<dbReference type="SUPFAM" id="SSF48619">
    <property type="entry name" value="Phospholipase A2, PLA2"/>
    <property type="match status" value="1"/>
</dbReference>
<feature type="transmembrane region" description="Helical" evidence="2">
    <location>
        <begin position="243"/>
        <end position="264"/>
    </location>
</feature>
<sequence>MGARKLLLRLPAWFRFTVITLAVFVCGVIASRPATGDGGTPPTADVIAAANAVDAFVSPSATHDPHVNLPSDFAREMGRDPKTVTAPDGTLRVVDAGGGCSGPAGDTEWDFGTACRAHDLGYDLLRYADHKGDPLGPDARKALDDRLAADLHTQCRLNPRGAEQSCHAVAETYALGLKFNSWRQRWGAPGHEPVVAWAFGSAVVVFLLLARLHGRRRDDGPRGDANSLPPVLAHAEQDRYATFLRLFSLALLVLGETVATLAHLRGVGTPWLWTLQAVPLFFFAGGHANLRSWQAHQGGFGCWVSSRTSWLLRPVLAFVLLWVVLFAGLNLLDVEVDEYSRLITHPLWFLGVYLLAVAATPAAAWLHRHLRRATPFVLVLVTLFVEVARTSTDWRTGGYVNLIVGALLMQQVGFFYADGTLQQLSRRVPAALGAVTLPALVFFSGYPRSMMVLGVAQVCLALLARGRASTWLDGPFWHVVDFARRSPMTLYLAYLAVLGALVGLLGLTQAPIWLVLGLVPLVLVFHRFERRLVRFPRLVHESHRTRLATGMGVSFGTLGVLGFVVSGFLGDGVLVLLPVDPLQNLIHLLLGWYLIHTARHGSCDTRLPWLLTALACVPPMLALDPTPPVVVLHAVAIGLAVLGAIPRSRPRTPAATAAAATPSPDDLVAAGAPATAPTR</sequence>
<reference evidence="4" key="1">
    <citation type="submission" date="2016-10" db="EMBL/GenBank/DDBJ databases">
        <authorList>
            <person name="Varghese N."/>
            <person name="Submissions S."/>
        </authorList>
    </citation>
    <scope>NUCLEOTIDE SEQUENCE [LARGE SCALE GENOMIC DNA]</scope>
    <source>
        <strain evidence="4">CGMCC 4.6609</strain>
    </source>
</reference>
<evidence type="ECO:0000313" key="4">
    <source>
        <dbReference type="Proteomes" id="UP000199691"/>
    </source>
</evidence>
<keyword evidence="4" id="KW-1185">Reference proteome</keyword>
<dbReference type="GO" id="GO:0004623">
    <property type="term" value="F:phospholipase A2 activity"/>
    <property type="evidence" value="ECO:0007669"/>
    <property type="project" value="InterPro"/>
</dbReference>
<gene>
    <name evidence="3" type="ORF">SAMN05421507_101668</name>
</gene>
<feature type="transmembrane region" description="Helical" evidence="2">
    <location>
        <begin position="310"/>
        <end position="332"/>
    </location>
</feature>
<keyword evidence="2" id="KW-0472">Membrane</keyword>
<dbReference type="GO" id="GO:0050482">
    <property type="term" value="P:arachidonate secretion"/>
    <property type="evidence" value="ECO:0007669"/>
    <property type="project" value="InterPro"/>
</dbReference>
<dbReference type="Pfam" id="PF09056">
    <property type="entry name" value="Phospholip_A2_3"/>
    <property type="match status" value="1"/>
</dbReference>
<dbReference type="InterPro" id="IPR036444">
    <property type="entry name" value="PLipase_A2_dom_sf"/>
</dbReference>
<evidence type="ECO:0000256" key="1">
    <source>
        <dbReference type="SAM" id="MobiDB-lite"/>
    </source>
</evidence>
<feature type="region of interest" description="Disordered" evidence="1">
    <location>
        <begin position="653"/>
        <end position="679"/>
    </location>
</feature>
<feature type="transmembrane region" description="Helical" evidence="2">
    <location>
        <begin position="489"/>
        <end position="506"/>
    </location>
</feature>
<dbReference type="Gene3D" id="1.20.90.10">
    <property type="entry name" value="Phospholipase A2 domain"/>
    <property type="match status" value="1"/>
</dbReference>
<dbReference type="EMBL" id="FNIX01000001">
    <property type="protein sequence ID" value="SDN90558.1"/>
    <property type="molecule type" value="Genomic_DNA"/>
</dbReference>
<proteinExistence type="predicted"/>
<dbReference type="STRING" id="641025.SAMN05421507_101668"/>
<keyword evidence="2" id="KW-1133">Transmembrane helix</keyword>
<feature type="transmembrane region" description="Helical" evidence="2">
    <location>
        <begin position="270"/>
        <end position="290"/>
    </location>
</feature>
<dbReference type="InterPro" id="IPR015141">
    <property type="entry name" value="PLipase_A2_prok/fun"/>
</dbReference>
<name>A0A1H0F7A1_9PSEU</name>
<evidence type="ECO:0000256" key="2">
    <source>
        <dbReference type="SAM" id="Phobius"/>
    </source>
</evidence>
<evidence type="ECO:0000313" key="3">
    <source>
        <dbReference type="EMBL" id="SDN90558.1"/>
    </source>
</evidence>
<dbReference type="GO" id="GO:0006644">
    <property type="term" value="P:phospholipid metabolic process"/>
    <property type="evidence" value="ECO:0007669"/>
    <property type="project" value="InterPro"/>
</dbReference>
<feature type="transmembrane region" description="Helical" evidence="2">
    <location>
        <begin position="398"/>
        <end position="416"/>
    </location>
</feature>
<dbReference type="Proteomes" id="UP000199691">
    <property type="component" value="Unassembled WGS sequence"/>
</dbReference>
<protein>
    <submittedName>
        <fullName evidence="3">Phospholipase A2</fullName>
    </submittedName>
</protein>
<feature type="transmembrane region" description="Helical" evidence="2">
    <location>
        <begin position="512"/>
        <end position="528"/>
    </location>
</feature>
<accession>A0A1H0F7A1</accession>
<feature type="transmembrane region" description="Helical" evidence="2">
    <location>
        <begin position="347"/>
        <end position="366"/>
    </location>
</feature>
<feature type="transmembrane region" description="Helical" evidence="2">
    <location>
        <begin position="12"/>
        <end position="31"/>
    </location>
</feature>
<feature type="transmembrane region" description="Helical" evidence="2">
    <location>
        <begin position="548"/>
        <end position="569"/>
    </location>
</feature>
<dbReference type="OrthoDB" id="3389925at2"/>